<keyword evidence="2" id="KW-0812">Transmembrane</keyword>
<dbReference type="EMBL" id="DXGF01000137">
    <property type="protein sequence ID" value="HIW84162.1"/>
    <property type="molecule type" value="Genomic_DNA"/>
</dbReference>
<evidence type="ECO:0000256" key="1">
    <source>
        <dbReference type="SAM" id="Coils"/>
    </source>
</evidence>
<protein>
    <recommendedName>
        <fullName evidence="5">Tetratricopeptide repeat protein</fullName>
    </recommendedName>
</protein>
<proteinExistence type="predicted"/>
<comment type="caution">
    <text evidence="3">The sequence shown here is derived from an EMBL/GenBank/DDBJ whole genome shotgun (WGS) entry which is preliminary data.</text>
</comment>
<organism evidence="3 4">
    <name type="scientific">Candidatus Dorea gallistercoris</name>
    <dbReference type="NCBI Taxonomy" id="2838542"/>
    <lineage>
        <taxon>Bacteria</taxon>
        <taxon>Bacillati</taxon>
        <taxon>Bacillota</taxon>
        <taxon>Clostridia</taxon>
        <taxon>Lachnospirales</taxon>
        <taxon>Lachnospiraceae</taxon>
        <taxon>Dorea</taxon>
    </lineage>
</organism>
<reference evidence="3" key="1">
    <citation type="journal article" date="2021" name="PeerJ">
        <title>Extensive microbial diversity within the chicken gut microbiome revealed by metagenomics and culture.</title>
        <authorList>
            <person name="Gilroy R."/>
            <person name="Ravi A."/>
            <person name="Getino M."/>
            <person name="Pursley I."/>
            <person name="Horton D.L."/>
            <person name="Alikhan N.F."/>
            <person name="Baker D."/>
            <person name="Gharbi K."/>
            <person name="Hall N."/>
            <person name="Watson M."/>
            <person name="Adriaenssens E.M."/>
            <person name="Foster-Nyarko E."/>
            <person name="Jarju S."/>
            <person name="Secka A."/>
            <person name="Antonio M."/>
            <person name="Oren A."/>
            <person name="Chaudhuri R.R."/>
            <person name="La Ragione R."/>
            <person name="Hildebrand F."/>
            <person name="Pallen M.J."/>
        </authorList>
    </citation>
    <scope>NUCLEOTIDE SEQUENCE</scope>
    <source>
        <strain evidence="3">ChiSxjej1B13-11762</strain>
    </source>
</reference>
<gene>
    <name evidence="3" type="ORF">H9873_07565</name>
</gene>
<dbReference type="Gene3D" id="1.25.40.10">
    <property type="entry name" value="Tetratricopeptide repeat domain"/>
    <property type="match status" value="2"/>
</dbReference>
<dbReference type="AlphaFoldDB" id="A0A9D1UDU8"/>
<dbReference type="SMART" id="SM00028">
    <property type="entry name" value="TPR"/>
    <property type="match status" value="2"/>
</dbReference>
<keyword evidence="2" id="KW-1133">Transmembrane helix</keyword>
<dbReference type="InterPro" id="IPR019734">
    <property type="entry name" value="TPR_rpt"/>
</dbReference>
<feature type="transmembrane region" description="Helical" evidence="2">
    <location>
        <begin position="223"/>
        <end position="246"/>
    </location>
</feature>
<keyword evidence="1" id="KW-0175">Coiled coil</keyword>
<evidence type="ECO:0000313" key="3">
    <source>
        <dbReference type="EMBL" id="HIW84162.1"/>
    </source>
</evidence>
<reference evidence="3" key="2">
    <citation type="submission" date="2021-04" db="EMBL/GenBank/DDBJ databases">
        <authorList>
            <person name="Gilroy R."/>
        </authorList>
    </citation>
    <scope>NUCLEOTIDE SEQUENCE</scope>
    <source>
        <strain evidence="3">ChiSxjej1B13-11762</strain>
    </source>
</reference>
<dbReference type="InterPro" id="IPR011990">
    <property type="entry name" value="TPR-like_helical_dom_sf"/>
</dbReference>
<evidence type="ECO:0000313" key="4">
    <source>
        <dbReference type="Proteomes" id="UP000824263"/>
    </source>
</evidence>
<name>A0A9D1UDU8_9FIRM</name>
<accession>A0A9D1UDU8</accession>
<feature type="coiled-coil region" evidence="1">
    <location>
        <begin position="269"/>
        <end position="296"/>
    </location>
</feature>
<keyword evidence="2" id="KW-0472">Membrane</keyword>
<dbReference type="Proteomes" id="UP000824263">
    <property type="component" value="Unassembled WGS sequence"/>
</dbReference>
<evidence type="ECO:0008006" key="5">
    <source>
        <dbReference type="Google" id="ProtNLM"/>
    </source>
</evidence>
<evidence type="ECO:0000256" key="2">
    <source>
        <dbReference type="SAM" id="Phobius"/>
    </source>
</evidence>
<dbReference type="SUPFAM" id="SSF48452">
    <property type="entry name" value="TPR-like"/>
    <property type="match status" value="2"/>
</dbReference>
<sequence>MDYTMKLAYQSNYWYNDGLKKANIRDLSGAIKSLRKSLQYNRANIAARNLLGLVYYGRGDVIEGLVEWILSKNFQSHDNIANYYISKIQEVPGELEAVNQAVKKFNQSLDYARQNGEDLAIIQLKKVVQTHPTYVKAYQLLALLYIHTGQYGSARSMLRAAHKLDTTDEITLRYMHELNQIRKSRTVRIKEKETEKKDQQTVTYSIGNETIIQPVPSGFKESAGLHTIINILIGLVVGVAVMWFLIMPAVNSSRQRETNEQTTQFSDQIAAQDAQISALQKEVEEYRATSEETQNAQATAASTQESYEAVINVYQHFNANDMSDEAMLEEMLKINADSLGTLGRERYEEVRDSLYPRMCEELYATSQENFEVANYESAISNLERVMQMDEGYQDGQAMLLLAQSYGGSGDQDQANLRYQQILEDFSDTDAAAAAQDALNAQNGSGESQAEPEG</sequence>